<reference evidence="3" key="1">
    <citation type="journal article" date="2019" name="Int. J. Syst. Evol. Microbiol.">
        <title>The Global Catalogue of Microorganisms (GCM) 10K type strain sequencing project: providing services to taxonomists for standard genome sequencing and annotation.</title>
        <authorList>
            <consortium name="The Broad Institute Genomics Platform"/>
            <consortium name="The Broad Institute Genome Sequencing Center for Infectious Disease"/>
            <person name="Wu L."/>
            <person name="Ma J."/>
        </authorList>
    </citation>
    <scope>NUCLEOTIDE SEQUENCE [LARGE SCALE GENOMIC DNA]</scope>
    <source>
        <strain evidence="3">JCM 17759</strain>
    </source>
</reference>
<protein>
    <submittedName>
        <fullName evidence="2">Uncharacterized protein</fullName>
    </submittedName>
</protein>
<keyword evidence="1" id="KW-0472">Membrane</keyword>
<comment type="caution">
    <text evidence="2">The sequence shown here is derived from an EMBL/GenBank/DDBJ whole genome shotgun (WGS) entry which is preliminary data.</text>
</comment>
<evidence type="ECO:0000313" key="2">
    <source>
        <dbReference type="EMBL" id="GAA4467351.1"/>
    </source>
</evidence>
<keyword evidence="1" id="KW-1133">Transmembrane helix</keyword>
<evidence type="ECO:0000256" key="1">
    <source>
        <dbReference type="SAM" id="Phobius"/>
    </source>
</evidence>
<evidence type="ECO:0000313" key="3">
    <source>
        <dbReference type="Proteomes" id="UP001500840"/>
    </source>
</evidence>
<sequence>MDRIILIAVIVLVAIVVALWLLRTRNESPTTTTDVTAPKPLESLLETIDTTPDKPINFGYKISWLAVRASDAQDVIKSLSIDNLQPANWHTGFVAAYNGHAFVSPPVDGWVFVVSQKLPELGHDPDTEEWTSLLQSLSKKHGDVQYFGTHRVVGYNAWARFKDGIEKRAFAYLGESGETLVDRGSRTQGEIELGYNYFDPNSTDSENDAYWERDDLCYPDEEHVMEVAGKWSVNPNALETMNLPVGVGWIGNIPRASK</sequence>
<gene>
    <name evidence="2" type="ORF">GCM10023156_57190</name>
</gene>
<name>A0ABP8NKD8_9BACT</name>
<dbReference type="Proteomes" id="UP001500840">
    <property type="component" value="Unassembled WGS sequence"/>
</dbReference>
<accession>A0ABP8NKD8</accession>
<organism evidence="2 3">
    <name type="scientific">Novipirellula rosea</name>
    <dbReference type="NCBI Taxonomy" id="1031540"/>
    <lineage>
        <taxon>Bacteria</taxon>
        <taxon>Pseudomonadati</taxon>
        <taxon>Planctomycetota</taxon>
        <taxon>Planctomycetia</taxon>
        <taxon>Pirellulales</taxon>
        <taxon>Pirellulaceae</taxon>
        <taxon>Novipirellula</taxon>
    </lineage>
</organism>
<dbReference type="RefSeq" id="WP_345327112.1">
    <property type="nucleotide sequence ID" value="NZ_BAABGA010000086.1"/>
</dbReference>
<proteinExistence type="predicted"/>
<dbReference type="EMBL" id="BAABGA010000086">
    <property type="protein sequence ID" value="GAA4467351.1"/>
    <property type="molecule type" value="Genomic_DNA"/>
</dbReference>
<keyword evidence="1" id="KW-0812">Transmembrane</keyword>
<keyword evidence="3" id="KW-1185">Reference proteome</keyword>
<feature type="transmembrane region" description="Helical" evidence="1">
    <location>
        <begin position="5"/>
        <end position="22"/>
    </location>
</feature>